<dbReference type="EMBL" id="BDFD01000008">
    <property type="protein sequence ID" value="GAV20176.1"/>
    <property type="molecule type" value="Genomic_DNA"/>
</dbReference>
<accession>A0A1L8CMQ3</accession>
<protein>
    <recommendedName>
        <fullName evidence="5">DUF2799 domain-containing protein</fullName>
    </recommendedName>
</protein>
<keyword evidence="4" id="KW-1185">Reference proteome</keyword>
<name>A0A1L8CMQ3_9PROT</name>
<evidence type="ECO:0000313" key="3">
    <source>
        <dbReference type="EMBL" id="GAV20176.1"/>
    </source>
</evidence>
<evidence type="ECO:0000313" key="4">
    <source>
        <dbReference type="Proteomes" id="UP000231632"/>
    </source>
</evidence>
<dbReference type="Pfam" id="PF10973">
    <property type="entry name" value="DUF2799"/>
    <property type="match status" value="1"/>
</dbReference>
<gene>
    <name evidence="3" type="ORF">MMIC_P1138</name>
</gene>
<organism evidence="3 4">
    <name type="scientific">Mariprofundus micogutta</name>
    <dbReference type="NCBI Taxonomy" id="1921010"/>
    <lineage>
        <taxon>Bacteria</taxon>
        <taxon>Pseudomonadati</taxon>
        <taxon>Pseudomonadota</taxon>
        <taxon>Candidatius Mariprofundia</taxon>
        <taxon>Mariprofundales</taxon>
        <taxon>Mariprofundaceae</taxon>
        <taxon>Mariprofundus</taxon>
    </lineage>
</organism>
<feature type="chain" id="PRO_5012159811" description="DUF2799 domain-containing protein" evidence="2">
    <location>
        <begin position="18"/>
        <end position="188"/>
    </location>
</feature>
<feature type="signal peptide" evidence="2">
    <location>
        <begin position="1"/>
        <end position="17"/>
    </location>
</feature>
<comment type="caution">
    <text evidence="3">The sequence shown here is derived from an EMBL/GenBank/DDBJ whole genome shotgun (WGS) entry which is preliminary data.</text>
</comment>
<dbReference type="Proteomes" id="UP000231632">
    <property type="component" value="Unassembled WGS sequence"/>
</dbReference>
<feature type="coiled-coil region" evidence="1">
    <location>
        <begin position="119"/>
        <end position="183"/>
    </location>
</feature>
<dbReference type="PROSITE" id="PS51257">
    <property type="entry name" value="PROKAR_LIPOPROTEIN"/>
    <property type="match status" value="1"/>
</dbReference>
<evidence type="ECO:0000256" key="1">
    <source>
        <dbReference type="SAM" id="Coils"/>
    </source>
</evidence>
<evidence type="ECO:0008006" key="5">
    <source>
        <dbReference type="Google" id="ProtNLM"/>
    </source>
</evidence>
<sequence>MKRILLLSMCIVPFVLMGCASLDKEQCMQGDWYHIGHQDGSSGKQTSRINNHNSACEEYGIAVNQIEYMQGWKHGIRNYCTAASGFSLGRRGTEYNRVCPAELEIDFVAGYREGLETLLDETQWEYDTNERELNRYSRQLSRATSESDRAELKKEVKEHDNEHDRLEKRIHQLMKRLSMARQRELYLR</sequence>
<dbReference type="RefSeq" id="WP_171966468.1">
    <property type="nucleotide sequence ID" value="NZ_BDFD01000008.1"/>
</dbReference>
<keyword evidence="1" id="KW-0175">Coiled coil</keyword>
<evidence type="ECO:0000256" key="2">
    <source>
        <dbReference type="SAM" id="SignalP"/>
    </source>
</evidence>
<keyword evidence="2" id="KW-0732">Signal</keyword>
<reference evidence="3 4" key="1">
    <citation type="journal article" date="2017" name="Arch. Microbiol.">
        <title>Mariprofundus micogutta sp. nov., a novel iron-oxidizing zetaproteobacterium isolated from a deep-sea hydrothermal field at the Bayonnaise knoll of the Izu-Ogasawara arc, and a description of Mariprofundales ord. nov. and Zetaproteobacteria classis nov.</title>
        <authorList>
            <person name="Makita H."/>
            <person name="Tanaka E."/>
            <person name="Mitsunobu S."/>
            <person name="Miyazaki M."/>
            <person name="Nunoura T."/>
            <person name="Uematsu K."/>
            <person name="Takaki Y."/>
            <person name="Nishi S."/>
            <person name="Shimamura S."/>
            <person name="Takai K."/>
        </authorList>
    </citation>
    <scope>NUCLEOTIDE SEQUENCE [LARGE SCALE GENOMIC DNA]</scope>
    <source>
        <strain evidence="3 4">ET2</strain>
    </source>
</reference>
<proteinExistence type="predicted"/>
<dbReference type="InterPro" id="IPR021242">
    <property type="entry name" value="DUF2799"/>
</dbReference>
<dbReference type="AlphaFoldDB" id="A0A1L8CMQ3"/>